<keyword evidence="4" id="KW-1185">Reference proteome</keyword>
<evidence type="ECO:0000313" key="4">
    <source>
        <dbReference type="Proteomes" id="UP001224812"/>
    </source>
</evidence>
<dbReference type="EMBL" id="JASAVS010000001">
    <property type="protein sequence ID" value="MDP8084335.1"/>
    <property type="molecule type" value="Genomic_DNA"/>
</dbReference>
<protein>
    <submittedName>
        <fullName evidence="1">Imm6 family immunity protein</fullName>
    </submittedName>
    <submittedName>
        <fullName evidence="2">Immunity protein Imm6</fullName>
    </submittedName>
</protein>
<dbReference type="AlphaFoldDB" id="A0A1H7UVI2"/>
<dbReference type="EMBL" id="FOBN01000003">
    <property type="protein sequence ID" value="SEM00739.1"/>
    <property type="molecule type" value="Genomic_DNA"/>
</dbReference>
<dbReference type="RefSeq" id="WP_090920164.1">
    <property type="nucleotide sequence ID" value="NZ_CP016180.1"/>
</dbReference>
<dbReference type="Proteomes" id="UP000198883">
    <property type="component" value="Unassembled WGS sequence"/>
</dbReference>
<reference evidence="2" key="1">
    <citation type="submission" date="2016-10" db="EMBL/GenBank/DDBJ databases">
        <authorList>
            <person name="de Groot N.N."/>
        </authorList>
    </citation>
    <scope>NUCLEOTIDE SEQUENCE [LARGE SCALE GENOMIC DNA]</scope>
    <source>
        <strain evidence="2">DSM 24204</strain>
    </source>
</reference>
<dbReference type="Pfam" id="PF14434">
    <property type="entry name" value="Imm6"/>
    <property type="match status" value="1"/>
</dbReference>
<sequence>MQKSDFLTLTDIEKCKAVLKVCEQVIPLLKDNQNIYTAVNPATTKAKQFVLQQDIQASAISVFLDNIDEDNDLGMLVYQVKNDKEEQALDIIIYIIGFIANIAHKMENTISLMPAPVIEATDEVVFEIFALYEKLQVQ</sequence>
<dbReference type="Proteomes" id="UP001224812">
    <property type="component" value="Unassembled WGS sequence"/>
</dbReference>
<reference evidence="3" key="2">
    <citation type="submission" date="2016-10" db="EMBL/GenBank/DDBJ databases">
        <authorList>
            <person name="Varghese N."/>
            <person name="Submissions S."/>
        </authorList>
    </citation>
    <scope>NUCLEOTIDE SEQUENCE [LARGE SCALE GENOMIC DNA]</scope>
    <source>
        <strain evidence="3">DSM 24204</strain>
    </source>
</reference>
<evidence type="ECO:0000313" key="3">
    <source>
        <dbReference type="Proteomes" id="UP000198883"/>
    </source>
</evidence>
<dbReference type="GeneID" id="300270655"/>
<proteinExistence type="predicted"/>
<reference evidence="1 4" key="3">
    <citation type="journal article" date="2023" name="Front. Microbiol.">
        <title>Phylogeography and host specificity of Pasteurellaceae pathogenic to sea-farmed fish in the north-east Atlantic.</title>
        <authorList>
            <person name="Gulla S."/>
            <person name="Colquhoun D.J."/>
            <person name="Olsen A.B."/>
            <person name="Spilsberg B."/>
            <person name="Lagesen K."/>
            <person name="Aakesson C.P."/>
            <person name="Strom S."/>
            <person name="Manji F."/>
            <person name="Birkbeck T.H."/>
            <person name="Nilsen H.K."/>
        </authorList>
    </citation>
    <scope>NUCLEOTIDE SEQUENCE [LARGE SCALE GENOMIC DNA]</scope>
    <source>
        <strain evidence="1 4">VIO11850</strain>
    </source>
</reference>
<evidence type="ECO:0000313" key="2">
    <source>
        <dbReference type="EMBL" id="SEM00739.1"/>
    </source>
</evidence>
<accession>A0A1H7UVI2</accession>
<gene>
    <name evidence="1" type="ORF">QJT92_00105</name>
    <name evidence="2" type="ORF">SAMN05444853_10322</name>
</gene>
<dbReference type="InterPro" id="IPR025674">
    <property type="entry name" value="Imm6"/>
</dbReference>
<name>A0A1H7UVI2_9PAST</name>
<organism evidence="2 3">
    <name type="scientific">Phocoenobacter skyensis</name>
    <dbReference type="NCBI Taxonomy" id="97481"/>
    <lineage>
        <taxon>Bacteria</taxon>
        <taxon>Pseudomonadati</taxon>
        <taxon>Pseudomonadota</taxon>
        <taxon>Gammaproteobacteria</taxon>
        <taxon>Pasteurellales</taxon>
        <taxon>Pasteurellaceae</taxon>
        <taxon>Phocoenobacter</taxon>
    </lineage>
</organism>
<evidence type="ECO:0000313" key="1">
    <source>
        <dbReference type="EMBL" id="MDP8084335.1"/>
    </source>
</evidence>
<dbReference type="STRING" id="97481.SAMN05444853_10322"/>